<keyword evidence="1" id="KW-0472">Membrane</keyword>
<dbReference type="OrthoDB" id="3034003at2759"/>
<proteinExistence type="predicted"/>
<keyword evidence="1" id="KW-1133">Transmembrane helix</keyword>
<accession>A0A9N9UA31</accession>
<name>A0A9N9UA31_9HYPO</name>
<evidence type="ECO:0000313" key="3">
    <source>
        <dbReference type="Proteomes" id="UP000754883"/>
    </source>
</evidence>
<evidence type="ECO:0000313" key="2">
    <source>
        <dbReference type="EMBL" id="CAG9983189.1"/>
    </source>
</evidence>
<feature type="transmembrane region" description="Helical" evidence="1">
    <location>
        <begin position="630"/>
        <end position="657"/>
    </location>
</feature>
<evidence type="ECO:0000256" key="1">
    <source>
        <dbReference type="SAM" id="Phobius"/>
    </source>
</evidence>
<protein>
    <submittedName>
        <fullName evidence="2">Uncharacterized protein</fullName>
    </submittedName>
</protein>
<feature type="transmembrane region" description="Helical" evidence="1">
    <location>
        <begin position="6"/>
        <end position="26"/>
    </location>
</feature>
<keyword evidence="3" id="KW-1185">Reference proteome</keyword>
<sequence length="732" mass="79540">MEFSAGVAAGIIAAAFLIASLQSSYWPTLLRADVTRPRGVRTSIGRLSLASPVLAILIGIASVVTPLGLYEADQLEDTAIQPHFQYAPDSSAMSSGTSTRGDHSFTRTCYLGSVGMCVVPCSFTEDEVESTMQNEGSDCEYPAMVNTTVPNVLIERFSSGTSLSKTTVSNFFDIEWRQMTYQSQPTANNGEPTPAGSFQFLESFTSSDSIHVVEGLVVDATKGSIGFRNHTWPVVTGRGVTWTEDLLFLEPEVDCINNNISIDFNFTNTAGNVSDTRLSELKLVDHGGFADINITAPYDDRRDGPNKPDLRSRAYIAAWMTNAYSMLTLNVTNPRNDSEGIKAFSYIDSELGKSFKLPKPSTKVKAYQSLELLLDLGGIFDLDGLTKDFALKNPWDIENNNFSIPSDGPSLIFDDGSSWSSPLYTCASTVKATVKTVKFFHNGRNENIDGLKVESISDKDYATEEDMPLWGVEDTYLTLSELTPIWGLIDTALEGAENISTIRQPWFYLLGASLGVWNPGLVLTGTRDNLAGGIAPIAAMNAVTGRTTDMSVDAAISDFTAAYSKSLWLKWKTLSSSESTVGNILKLLWTDVAASAMVGTKGVLGHGNAQTDKAVGVPVFRVVRKVQYRFLFGIPASIITLCLVAITVLMLVAVLSGRSSLRIMDRRLKQTSLGRALIMTLSGETSDILLPSKEWSETYGEIQMDLGNCVDSSPDVASHEENLTNTEVETVE</sequence>
<dbReference type="AlphaFoldDB" id="A0A9N9UA31"/>
<comment type="caution">
    <text evidence="2">The sequence shown here is derived from an EMBL/GenBank/DDBJ whole genome shotgun (WGS) entry which is preliminary data.</text>
</comment>
<feature type="transmembrane region" description="Helical" evidence="1">
    <location>
        <begin position="47"/>
        <end position="70"/>
    </location>
</feature>
<dbReference type="EMBL" id="CABFNO020001361">
    <property type="protein sequence ID" value="CAG9983189.1"/>
    <property type="molecule type" value="Genomic_DNA"/>
</dbReference>
<gene>
    <name evidence="2" type="ORF">CBYS24578_00010201</name>
</gene>
<keyword evidence="1" id="KW-0812">Transmembrane</keyword>
<reference evidence="2" key="1">
    <citation type="submission" date="2021-10" db="EMBL/GenBank/DDBJ databases">
        <authorList>
            <person name="Piombo E."/>
        </authorList>
    </citation>
    <scope>NUCLEOTIDE SEQUENCE</scope>
</reference>
<organism evidence="2 3">
    <name type="scientific">Clonostachys byssicola</name>
    <dbReference type="NCBI Taxonomy" id="160290"/>
    <lineage>
        <taxon>Eukaryota</taxon>
        <taxon>Fungi</taxon>
        <taxon>Dikarya</taxon>
        <taxon>Ascomycota</taxon>
        <taxon>Pezizomycotina</taxon>
        <taxon>Sordariomycetes</taxon>
        <taxon>Hypocreomycetidae</taxon>
        <taxon>Hypocreales</taxon>
        <taxon>Bionectriaceae</taxon>
        <taxon>Clonostachys</taxon>
    </lineage>
</organism>
<dbReference type="Proteomes" id="UP000754883">
    <property type="component" value="Unassembled WGS sequence"/>
</dbReference>